<comment type="caution">
    <text evidence="1">The sequence shown here is derived from an EMBL/GenBank/DDBJ whole genome shotgun (WGS) entry which is preliminary data.</text>
</comment>
<proteinExistence type="predicted"/>
<protein>
    <submittedName>
        <fullName evidence="1">Uncharacterized protein</fullName>
    </submittedName>
</protein>
<dbReference type="EMBL" id="BLWD01000001">
    <property type="protein sequence ID" value="GFN03864.1"/>
    <property type="molecule type" value="Genomic_DNA"/>
</dbReference>
<evidence type="ECO:0000313" key="1">
    <source>
        <dbReference type="EMBL" id="GFN03864.1"/>
    </source>
</evidence>
<gene>
    <name evidence="1" type="ORF">Smic_24200</name>
</gene>
<dbReference type="AlphaFoldDB" id="A0A7J0CPN5"/>
<sequence>MVVGDDGDRPVGQRQLDLLADQVLVALVVGVDGDGGVTEHRLGAGGGDDDGLVPLPVRHGDELAVVLLVLDLDVGDRGETARAPVDDALGAVDQPVVEHLLEDGLDGLGEALVHGEALTGPVDALAEAAHLAGDLAAGLVLPLPDALDEGLAAQVVAGLALLAELALDDVLGGDAGVVHTRLVERLEPLHPLPADQGVDQGVLEGVAQVEGAGDVRRRDDDAVGRLVAVLVGFEVTTLYPALVQLPLYIGRRVRGRQFGVAGWLLR</sequence>
<evidence type="ECO:0000313" key="2">
    <source>
        <dbReference type="Proteomes" id="UP000498740"/>
    </source>
</evidence>
<name>A0A7J0CPN5_STRMI</name>
<accession>A0A7J0CPN5</accession>
<organism evidence="1 2">
    <name type="scientific">Streptomyces microflavus</name>
    <name type="common">Streptomyces lipmanii</name>
    <dbReference type="NCBI Taxonomy" id="1919"/>
    <lineage>
        <taxon>Bacteria</taxon>
        <taxon>Bacillati</taxon>
        <taxon>Actinomycetota</taxon>
        <taxon>Actinomycetes</taxon>
        <taxon>Kitasatosporales</taxon>
        <taxon>Streptomycetaceae</taxon>
        <taxon>Streptomyces</taxon>
    </lineage>
</organism>
<dbReference type="Proteomes" id="UP000498740">
    <property type="component" value="Unassembled WGS sequence"/>
</dbReference>
<reference evidence="1 2" key="1">
    <citation type="submission" date="2020-05" db="EMBL/GenBank/DDBJ databases">
        <title>Whole genome shotgun sequence of Streptomyces microflavus NBRC 13062.</title>
        <authorList>
            <person name="Komaki H."/>
            <person name="Tamura T."/>
        </authorList>
    </citation>
    <scope>NUCLEOTIDE SEQUENCE [LARGE SCALE GENOMIC DNA]</scope>
    <source>
        <strain evidence="1 2">NBRC 13062</strain>
    </source>
</reference>